<sequence length="182" mass="20442">MAWFQVAGRRLREKLVARTLRLLWYPLWAVGQRGQLSARTGVISNDNTRARAVQRALTPISLQIPLAIHPIEPRNQSPSTQVSPVHAPAKPQIQHYILHASGNMLLGIHRAKQHACTPSAVYTINQREIWRGPTVHSLYALQYLGCCCSASVVNRRGCVLSRWERSCVVRHASCEVPNRWAG</sequence>
<protein>
    <submittedName>
        <fullName evidence="1">Uncharacterized protein</fullName>
    </submittedName>
</protein>
<name>A0ABR1LDL4_9PEZI</name>
<keyword evidence="2" id="KW-1185">Reference proteome</keyword>
<accession>A0ABR1LDL4</accession>
<gene>
    <name evidence="1" type="ORF">J3D65DRAFT_78708</name>
</gene>
<reference evidence="1 2" key="1">
    <citation type="submission" date="2024-04" db="EMBL/GenBank/DDBJ databases">
        <title>Phyllosticta paracitricarpa is synonymous to the EU quarantine fungus P. citricarpa based on phylogenomic analyses.</title>
        <authorList>
            <consortium name="Lawrence Berkeley National Laboratory"/>
            <person name="Van ingen-buijs V.A."/>
            <person name="Van westerhoven A.C."/>
            <person name="Haridas S."/>
            <person name="Skiadas P."/>
            <person name="Martin F."/>
            <person name="Groenewald J.Z."/>
            <person name="Crous P.W."/>
            <person name="Seidl M.F."/>
        </authorList>
    </citation>
    <scope>NUCLEOTIDE SEQUENCE [LARGE SCALE GENOMIC DNA]</scope>
    <source>
        <strain evidence="1 2">CPC 17464</strain>
    </source>
</reference>
<evidence type="ECO:0000313" key="2">
    <source>
        <dbReference type="Proteomes" id="UP001360953"/>
    </source>
</evidence>
<evidence type="ECO:0000313" key="1">
    <source>
        <dbReference type="EMBL" id="KAK7533324.1"/>
    </source>
</evidence>
<dbReference type="Proteomes" id="UP001360953">
    <property type="component" value="Unassembled WGS sequence"/>
</dbReference>
<dbReference type="RefSeq" id="XP_066652717.1">
    <property type="nucleotide sequence ID" value="XM_066804188.1"/>
</dbReference>
<dbReference type="EMBL" id="JBBPEH010000010">
    <property type="protein sequence ID" value="KAK7533324.1"/>
    <property type="molecule type" value="Genomic_DNA"/>
</dbReference>
<organism evidence="1 2">
    <name type="scientific">Phyllosticta citribraziliensis</name>
    <dbReference type="NCBI Taxonomy" id="989973"/>
    <lineage>
        <taxon>Eukaryota</taxon>
        <taxon>Fungi</taxon>
        <taxon>Dikarya</taxon>
        <taxon>Ascomycota</taxon>
        <taxon>Pezizomycotina</taxon>
        <taxon>Dothideomycetes</taxon>
        <taxon>Dothideomycetes incertae sedis</taxon>
        <taxon>Botryosphaeriales</taxon>
        <taxon>Phyllostictaceae</taxon>
        <taxon>Phyllosticta</taxon>
    </lineage>
</organism>
<dbReference type="GeneID" id="92037094"/>
<proteinExistence type="predicted"/>
<comment type="caution">
    <text evidence="1">The sequence shown here is derived from an EMBL/GenBank/DDBJ whole genome shotgun (WGS) entry which is preliminary data.</text>
</comment>